<proteinExistence type="predicted"/>
<organism evidence="3 4">
    <name type="scientific">Bacteroides helcogenes (strain ATCC 35417 / DSM 20613 / JCM 6297 / CCUG 15421 / P 36-108)</name>
    <dbReference type="NCBI Taxonomy" id="693979"/>
    <lineage>
        <taxon>Bacteria</taxon>
        <taxon>Pseudomonadati</taxon>
        <taxon>Bacteroidota</taxon>
        <taxon>Bacteroidia</taxon>
        <taxon>Bacteroidales</taxon>
        <taxon>Bacteroidaceae</taxon>
        <taxon>Bacteroides</taxon>
    </lineage>
</organism>
<protein>
    <recommendedName>
        <fullName evidence="2">NigD-like C-terminal domain-containing protein</fullName>
    </recommendedName>
</protein>
<dbReference type="InterPro" id="IPR035376">
    <property type="entry name" value="NigD_C"/>
</dbReference>
<feature type="domain" description="NigD-like C-terminal" evidence="2">
    <location>
        <begin position="105"/>
        <end position="218"/>
    </location>
</feature>
<dbReference type="InterPro" id="IPR038143">
    <property type="entry name" value="NigD-like_C_dom_sf"/>
</dbReference>
<dbReference type="eggNOG" id="ENOG50330NV">
    <property type="taxonomic scope" value="Bacteria"/>
</dbReference>
<dbReference type="HOGENOM" id="CLU_104503_0_0_10"/>
<dbReference type="RefSeq" id="WP_013545978.1">
    <property type="nucleotide sequence ID" value="NC_014933.1"/>
</dbReference>
<gene>
    <name evidence="3" type="ordered locus">Bache_0332</name>
</gene>
<sequence>MIRGKCFWCFLSLSACLLMACGGDEYHYPSVKLEFLTAYAGADGSLQSIRTDEGKAYMVVEDAAKFSMKADSSARIVSNYEPMVAADGTSGVKLYAVRYAVSPVPLPAARFEDGVKTDPADVLSIWMGLDYLNIILNVKAQGGRHTFHFVENKVVSDADSKEVSLTLFHDANGDVGYTQRAYLSVPLRQYATGGVKKVTVHFSLCTGSGKIKTYDLYYVPIN</sequence>
<dbReference type="InterPro" id="IPR038179">
    <property type="entry name" value="NigD-like_N_sf"/>
</dbReference>
<evidence type="ECO:0000259" key="2">
    <source>
        <dbReference type="Pfam" id="PF17415"/>
    </source>
</evidence>
<dbReference type="Proteomes" id="UP000008630">
    <property type="component" value="Chromosome"/>
</dbReference>
<evidence type="ECO:0000313" key="4">
    <source>
        <dbReference type="Proteomes" id="UP000008630"/>
    </source>
</evidence>
<dbReference type="EMBL" id="CP002352">
    <property type="protein sequence ID" value="ADV42361.1"/>
    <property type="molecule type" value="Genomic_DNA"/>
</dbReference>
<evidence type="ECO:0000256" key="1">
    <source>
        <dbReference type="SAM" id="SignalP"/>
    </source>
</evidence>
<keyword evidence="4" id="KW-1185">Reference proteome</keyword>
<dbReference type="Pfam" id="PF17415">
    <property type="entry name" value="NigD_C"/>
    <property type="match status" value="1"/>
</dbReference>
<keyword evidence="1" id="KW-0732">Signal</keyword>
<reference key="1">
    <citation type="submission" date="2010-11" db="EMBL/GenBank/DDBJ databases">
        <title>The complete genome of Bacteroides helcogenes P 36-108.</title>
        <authorList>
            <consortium name="US DOE Joint Genome Institute (JGI-PGF)"/>
            <person name="Lucas S."/>
            <person name="Copeland A."/>
            <person name="Lapidus A."/>
            <person name="Bruce D."/>
            <person name="Goodwin L."/>
            <person name="Pitluck S."/>
            <person name="Kyrpides N."/>
            <person name="Mavromatis K."/>
            <person name="Ivanova N."/>
            <person name="Zeytun A."/>
            <person name="Brettin T."/>
            <person name="Detter J.C."/>
            <person name="Tapia R."/>
            <person name="Han C."/>
            <person name="Land M."/>
            <person name="Hauser L."/>
            <person name="Markowitz V."/>
            <person name="Cheng J.-F."/>
            <person name="Hugenholtz P."/>
            <person name="Woyke T."/>
            <person name="Wu D."/>
            <person name="Gronow S."/>
            <person name="Wellnitz S."/>
            <person name="Brambilla E."/>
            <person name="Klenk H.-P."/>
            <person name="Eisen J.A."/>
        </authorList>
    </citation>
    <scope>NUCLEOTIDE SEQUENCE</scope>
    <source>
        <strain>P 36-108</strain>
    </source>
</reference>
<name>E6SUE3_BACT6</name>
<dbReference type="OrthoDB" id="1017066at2"/>
<evidence type="ECO:0000313" key="3">
    <source>
        <dbReference type="EMBL" id="ADV42361.1"/>
    </source>
</evidence>
<feature type="signal peptide" evidence="1">
    <location>
        <begin position="1"/>
        <end position="20"/>
    </location>
</feature>
<dbReference type="AlphaFoldDB" id="E6SUE3"/>
<dbReference type="PROSITE" id="PS51257">
    <property type="entry name" value="PROKAR_LIPOPROTEIN"/>
    <property type="match status" value="1"/>
</dbReference>
<dbReference type="KEGG" id="bhl:Bache_0332"/>
<dbReference type="STRING" id="693979.Bache_0332"/>
<feature type="chain" id="PRO_5003211514" description="NigD-like C-terminal domain-containing protein" evidence="1">
    <location>
        <begin position="21"/>
        <end position="222"/>
    </location>
</feature>
<dbReference type="Gene3D" id="2.60.40.2370">
    <property type="entry name" value="NigD-like, C-terminal beta sandwich domain"/>
    <property type="match status" value="1"/>
</dbReference>
<dbReference type="Gene3D" id="2.40.50.500">
    <property type="entry name" value="NigD-like N-terminal OB domain"/>
    <property type="match status" value="1"/>
</dbReference>
<reference evidence="3 4" key="2">
    <citation type="journal article" date="2011" name="Stand. Genomic Sci.">
        <title>Complete genome sequence of Bacteroides helcogenes type strain (P 36-108).</title>
        <authorList>
            <person name="Pati A."/>
            <person name="Gronow S."/>
            <person name="Zeytun A."/>
            <person name="Lapidus A."/>
            <person name="Nolan M."/>
            <person name="Hammon N."/>
            <person name="Deshpande S."/>
            <person name="Cheng J.F."/>
            <person name="Tapia R."/>
            <person name="Han C."/>
            <person name="Goodwin L."/>
            <person name="Pitluck S."/>
            <person name="Liolios K."/>
            <person name="Pagani I."/>
            <person name="Ivanova N."/>
            <person name="Mavromatis K."/>
            <person name="Chen A."/>
            <person name="Palaniappan K."/>
            <person name="Land M."/>
            <person name="Hauser L."/>
            <person name="Chang Y.J."/>
            <person name="Jeffries C.D."/>
            <person name="Detter J.C."/>
            <person name="Brambilla E."/>
            <person name="Rohde M."/>
            <person name="Goker M."/>
            <person name="Woyke T."/>
            <person name="Bristow J."/>
            <person name="Eisen J.A."/>
            <person name="Markowitz V."/>
            <person name="Hugenholtz P."/>
            <person name="Kyrpides N.C."/>
            <person name="Klenk H.P."/>
            <person name="Lucas S."/>
        </authorList>
    </citation>
    <scope>NUCLEOTIDE SEQUENCE [LARGE SCALE GENOMIC DNA]</scope>
    <source>
        <strain evidence="4">ATCC 35417 / DSM 20613 / JCM 6297 / CCUG 15421 / P 36-108</strain>
    </source>
</reference>
<accession>E6SUE3</accession>